<dbReference type="Gene3D" id="3.40.50.300">
    <property type="entry name" value="P-loop containing nucleotide triphosphate hydrolases"/>
    <property type="match status" value="1"/>
</dbReference>
<dbReference type="RefSeq" id="WP_369344618.1">
    <property type="nucleotide sequence ID" value="NZ_CP129674.1"/>
</dbReference>
<dbReference type="KEGG" id="baqk:QN215_02830"/>
<dbReference type="EMBL" id="CP129674">
    <property type="protein sequence ID" value="XDS45077.1"/>
    <property type="molecule type" value="Genomic_DNA"/>
</dbReference>
<evidence type="ECO:0000256" key="1">
    <source>
        <dbReference type="SAM" id="MobiDB-lite"/>
    </source>
</evidence>
<proteinExistence type="predicted"/>
<dbReference type="AlphaFoldDB" id="A0AB39U7U8"/>
<gene>
    <name evidence="2" type="ORF">QN215_02830</name>
</gene>
<accession>A0AB39U7U8</accession>
<name>A0AB39U7U8_9BIFI</name>
<feature type="region of interest" description="Disordered" evidence="1">
    <location>
        <begin position="369"/>
        <end position="393"/>
    </location>
</feature>
<feature type="compositionally biased region" description="Polar residues" evidence="1">
    <location>
        <begin position="369"/>
        <end position="378"/>
    </location>
</feature>
<dbReference type="Pfam" id="PF13481">
    <property type="entry name" value="AAA_25"/>
    <property type="match status" value="1"/>
</dbReference>
<dbReference type="SUPFAM" id="SSF52540">
    <property type="entry name" value="P-loop containing nucleoside triphosphate hydrolases"/>
    <property type="match status" value="1"/>
</dbReference>
<protein>
    <submittedName>
        <fullName evidence="2">AAA family ATPase</fullName>
    </submittedName>
</protein>
<sequence length="400" mass="43611">MSAIDEVLAKHPDTRQRMERQSLKQAALADGSASNSKRVADQSGQITSMQTVKVAASNRVEAIRLDSFDVIELHMLEPWLILGMGTTLYCGDNGIGKSAAALWTAARVTRGACWGELHEPANVLLLLTEDAAGIVRPKLEALGADMSRVYVVVCIQPGEAPTDGTTYLRLPKQGGELAKLVKANGIRLVILDALADCFEHPDTNKAENVAPVLTLLNRLSSKYGMAVIGIHHTNKNLMGGAKNAVRGSKAFTDKARQVVSFAKTDEGYGFQVTKTNFAEGKPAWRYTLESAPTSTPGKSVGIITTPVSDNDLDVDRIMRQSANLEDEQHSMDREVLDWLIEYLREGPAKFSDILAAAKKEGYSIAQLRNAQQRSSNPHIESIADPTHSGRGQRRIWQLPQ</sequence>
<evidence type="ECO:0000313" key="2">
    <source>
        <dbReference type="EMBL" id="XDS45077.1"/>
    </source>
</evidence>
<organism evidence="2">
    <name type="scientific">Bifidobacterium aquikefiricola</name>
    <dbReference type="NCBI Taxonomy" id="3059038"/>
    <lineage>
        <taxon>Bacteria</taxon>
        <taxon>Bacillati</taxon>
        <taxon>Actinomycetota</taxon>
        <taxon>Actinomycetes</taxon>
        <taxon>Bifidobacteriales</taxon>
        <taxon>Bifidobacteriaceae</taxon>
        <taxon>Bifidobacterium</taxon>
    </lineage>
</organism>
<dbReference type="InterPro" id="IPR027417">
    <property type="entry name" value="P-loop_NTPase"/>
</dbReference>
<reference evidence="2" key="1">
    <citation type="submission" date="2023-07" db="EMBL/GenBank/DDBJ databases">
        <title>Bifidobacterium aquikefiriaerophilum sp. nov. and Bifidobacterium eccum sp. nov., isolated from water kefir.</title>
        <authorList>
            <person name="Breselge S."/>
            <person name="Bellassi P."/>
            <person name="Barcenilla C."/>
            <person name="Alvarez-Ordonez A."/>
            <person name="Morelli L."/>
            <person name="Cotter P.D."/>
        </authorList>
    </citation>
    <scope>NUCLEOTIDE SEQUENCE</scope>
    <source>
        <strain evidence="2">WK041_4_12</strain>
    </source>
</reference>